<gene>
    <name evidence="2" type="ORF">VNO80_24631</name>
</gene>
<organism evidence="2 3">
    <name type="scientific">Phaseolus coccineus</name>
    <name type="common">Scarlet runner bean</name>
    <name type="synonym">Phaseolus multiflorus</name>
    <dbReference type="NCBI Taxonomy" id="3886"/>
    <lineage>
        <taxon>Eukaryota</taxon>
        <taxon>Viridiplantae</taxon>
        <taxon>Streptophyta</taxon>
        <taxon>Embryophyta</taxon>
        <taxon>Tracheophyta</taxon>
        <taxon>Spermatophyta</taxon>
        <taxon>Magnoliopsida</taxon>
        <taxon>eudicotyledons</taxon>
        <taxon>Gunneridae</taxon>
        <taxon>Pentapetalae</taxon>
        <taxon>rosids</taxon>
        <taxon>fabids</taxon>
        <taxon>Fabales</taxon>
        <taxon>Fabaceae</taxon>
        <taxon>Papilionoideae</taxon>
        <taxon>50 kb inversion clade</taxon>
        <taxon>NPAAA clade</taxon>
        <taxon>indigoferoid/millettioid clade</taxon>
        <taxon>Phaseoleae</taxon>
        <taxon>Phaseolus</taxon>
    </lineage>
</organism>
<comment type="caution">
    <text evidence="2">The sequence shown here is derived from an EMBL/GenBank/DDBJ whole genome shotgun (WGS) entry which is preliminary data.</text>
</comment>
<dbReference type="Proteomes" id="UP001374584">
    <property type="component" value="Unassembled WGS sequence"/>
</dbReference>
<evidence type="ECO:0000313" key="3">
    <source>
        <dbReference type="Proteomes" id="UP001374584"/>
    </source>
</evidence>
<keyword evidence="1" id="KW-0812">Transmembrane</keyword>
<proteinExistence type="predicted"/>
<reference evidence="2 3" key="1">
    <citation type="submission" date="2024-01" db="EMBL/GenBank/DDBJ databases">
        <title>The genomes of 5 underutilized Papilionoideae crops provide insights into root nodulation and disease resistanc.</title>
        <authorList>
            <person name="Jiang F."/>
        </authorList>
    </citation>
    <scope>NUCLEOTIDE SEQUENCE [LARGE SCALE GENOMIC DNA]</scope>
    <source>
        <strain evidence="2">JINMINGXINNONG_FW02</strain>
        <tissue evidence="2">Leaves</tissue>
    </source>
</reference>
<evidence type="ECO:0000313" key="2">
    <source>
        <dbReference type="EMBL" id="KAK7341694.1"/>
    </source>
</evidence>
<keyword evidence="3" id="KW-1185">Reference proteome</keyword>
<name>A0AAN9LWB9_PHACN</name>
<dbReference type="AlphaFoldDB" id="A0AAN9LWB9"/>
<dbReference type="EMBL" id="JAYMYR010000009">
    <property type="protein sequence ID" value="KAK7341694.1"/>
    <property type="molecule type" value="Genomic_DNA"/>
</dbReference>
<feature type="transmembrane region" description="Helical" evidence="1">
    <location>
        <begin position="59"/>
        <end position="78"/>
    </location>
</feature>
<evidence type="ECO:0000256" key="1">
    <source>
        <dbReference type="SAM" id="Phobius"/>
    </source>
</evidence>
<keyword evidence="1" id="KW-1133">Transmembrane helix</keyword>
<protein>
    <submittedName>
        <fullName evidence="2">Uncharacterized protein</fullName>
    </submittedName>
</protein>
<sequence length="86" mass="9777">MEGTVVMRYGYVVWEGEIRALKAQVLRGHYFPSLFSFEPKERVAEIGESFLPNAISISVFSYCGILIRMLLGLCYLCSDYGIVRIC</sequence>
<accession>A0AAN9LWB9</accession>
<keyword evidence="1" id="KW-0472">Membrane</keyword>